<evidence type="ECO:0000313" key="2">
    <source>
        <dbReference type="Proteomes" id="UP001377168"/>
    </source>
</evidence>
<proteinExistence type="predicted"/>
<dbReference type="Proteomes" id="UP001377168">
    <property type="component" value="Unassembled WGS sequence"/>
</dbReference>
<organism evidence="1 2">
    <name type="scientific">Streptomyces achmelvichensis</name>
    <dbReference type="NCBI Taxonomy" id="3134111"/>
    <lineage>
        <taxon>Bacteria</taxon>
        <taxon>Bacillati</taxon>
        <taxon>Actinomycetota</taxon>
        <taxon>Actinomycetes</taxon>
        <taxon>Kitasatosporales</taxon>
        <taxon>Streptomycetaceae</taxon>
        <taxon>Streptomyces</taxon>
    </lineage>
</organism>
<evidence type="ECO:0000313" key="1">
    <source>
        <dbReference type="EMBL" id="MEJ8639347.1"/>
    </source>
</evidence>
<gene>
    <name evidence="1" type="ORF">WKI67_39000</name>
</gene>
<comment type="caution">
    <text evidence="1">The sequence shown here is derived from an EMBL/GenBank/DDBJ whole genome shotgun (WGS) entry which is preliminary data.</text>
</comment>
<accession>A0ACC6Q6V3</accession>
<protein>
    <submittedName>
        <fullName evidence="1">Uncharacterized protein</fullName>
    </submittedName>
</protein>
<reference evidence="1" key="1">
    <citation type="submission" date="2024-03" db="EMBL/GenBank/DDBJ databases">
        <title>Novel Streptomyces species of biotechnological and ecological value are a feature of Machair soil.</title>
        <authorList>
            <person name="Prole J.R."/>
            <person name="Goodfellow M."/>
            <person name="Allenby N."/>
            <person name="Ward A.C."/>
        </authorList>
    </citation>
    <scope>NUCLEOTIDE SEQUENCE</scope>
    <source>
        <strain evidence="1">MS2.AVA.5</strain>
    </source>
</reference>
<name>A0ACC6Q6V3_9ACTN</name>
<sequence>MSTADRSDAPIYAELVDERGDVPAEARRTAEQAQQQLEQTMNFRARAHGYS</sequence>
<keyword evidence="2" id="KW-1185">Reference proteome</keyword>
<dbReference type="EMBL" id="JBBKAJ010000022">
    <property type="protein sequence ID" value="MEJ8639347.1"/>
    <property type="molecule type" value="Genomic_DNA"/>
</dbReference>